<comment type="caution">
    <text evidence="2">The sequence shown here is derived from an EMBL/GenBank/DDBJ whole genome shotgun (WGS) entry which is preliminary data.</text>
</comment>
<reference evidence="2" key="1">
    <citation type="submission" date="2021-02" db="EMBL/GenBank/DDBJ databases">
        <authorList>
            <person name="Nowell W R."/>
        </authorList>
    </citation>
    <scope>NUCLEOTIDE SEQUENCE</scope>
</reference>
<name>A0A818ZH92_9BILA</name>
<dbReference type="Pfam" id="PF07801">
    <property type="entry name" value="DUF1647"/>
    <property type="match status" value="1"/>
</dbReference>
<dbReference type="EMBL" id="CAJNYV010005604">
    <property type="protein sequence ID" value="CAF3764916.1"/>
    <property type="molecule type" value="Genomic_DNA"/>
</dbReference>
<keyword evidence="1" id="KW-1133">Transmembrane helix</keyword>
<dbReference type="PANTHER" id="PTHR31389:SF4">
    <property type="entry name" value="LD39211P"/>
    <property type="match status" value="1"/>
</dbReference>
<evidence type="ECO:0000313" key="3">
    <source>
        <dbReference type="Proteomes" id="UP000663865"/>
    </source>
</evidence>
<feature type="transmembrane region" description="Helical" evidence="1">
    <location>
        <begin position="15"/>
        <end position="34"/>
    </location>
</feature>
<dbReference type="Proteomes" id="UP000663865">
    <property type="component" value="Unassembled WGS sequence"/>
</dbReference>
<sequence>MILMRRLKLTQRLKLIRHLFSIMFLCIYLYLMLLHREYPDKQSSYSLRAMNSDEYCHFKPSTDQFIRKYKPYLLTANLSNVKRVKPTIERIRNLLEIIRSKEDTYQLLLERFGVFDMTNPTASLKAYTDESNIDEIKTLYNRYIKLMPDNKTIHVDHTIIDYLKQISSYLSDGLENNRTNRFQVGCLRKPVFVLACDQSFFNGLQGAIRTLDTYWPDHKIAFYNLGITSDQEELLREKCKRCEIIKFPFSDIGKYALYFGTLKFYSFKPFVIQDALRRYGTIIYGDSSIRFKSNSFSPILIDNYIRGFAVRELPSRSLPCYTRTGTFDWFNQSYSQYGDIAMAETDLLVVTDTFLTRLIMKAWLTCALESECIMALGSQSKCRGSSSGRHRYDQGAMVTILTHFFFPGTISTRSSMVIILTHFFFPGTISTRSSQRVSHPAPYNMFTSSQVNLGDIKRGYQDPSY</sequence>
<organism evidence="2 3">
    <name type="scientific">Rotaria socialis</name>
    <dbReference type="NCBI Taxonomy" id="392032"/>
    <lineage>
        <taxon>Eukaryota</taxon>
        <taxon>Metazoa</taxon>
        <taxon>Spiralia</taxon>
        <taxon>Gnathifera</taxon>
        <taxon>Rotifera</taxon>
        <taxon>Eurotatoria</taxon>
        <taxon>Bdelloidea</taxon>
        <taxon>Philodinida</taxon>
        <taxon>Philodinidae</taxon>
        <taxon>Rotaria</taxon>
    </lineage>
</organism>
<dbReference type="InterPro" id="IPR012444">
    <property type="entry name" value="DUF1647"/>
</dbReference>
<protein>
    <submittedName>
        <fullName evidence="2">Uncharacterized protein</fullName>
    </submittedName>
</protein>
<evidence type="ECO:0000256" key="1">
    <source>
        <dbReference type="SAM" id="Phobius"/>
    </source>
</evidence>
<proteinExistence type="predicted"/>
<keyword evidence="1" id="KW-0812">Transmembrane</keyword>
<dbReference type="AlphaFoldDB" id="A0A818ZH92"/>
<dbReference type="PANTHER" id="PTHR31389">
    <property type="entry name" value="LD39211P"/>
    <property type="match status" value="1"/>
</dbReference>
<evidence type="ECO:0000313" key="2">
    <source>
        <dbReference type="EMBL" id="CAF3764916.1"/>
    </source>
</evidence>
<gene>
    <name evidence="2" type="ORF">KIK155_LOCUS30483</name>
</gene>
<accession>A0A818ZH92</accession>
<keyword evidence="1" id="KW-0472">Membrane</keyword>